<dbReference type="AlphaFoldDB" id="A0A3N0VER9"/>
<dbReference type="PANTHER" id="PTHR34597">
    <property type="entry name" value="SLR1661 PROTEIN"/>
    <property type="match status" value="1"/>
</dbReference>
<reference evidence="2 3" key="1">
    <citation type="submission" date="2018-10" db="EMBL/GenBank/DDBJ databases">
        <authorList>
            <person name="Chen W.-M."/>
        </authorList>
    </citation>
    <scope>NUCLEOTIDE SEQUENCE [LARGE SCALE GENOMIC DNA]</scope>
    <source>
        <strain evidence="2 3">THS-13</strain>
    </source>
</reference>
<dbReference type="GO" id="GO:0098046">
    <property type="term" value="C:type V protein secretion system complex"/>
    <property type="evidence" value="ECO:0007669"/>
    <property type="project" value="TreeGrafter"/>
</dbReference>
<keyword evidence="3" id="KW-1185">Reference proteome</keyword>
<dbReference type="EMBL" id="RJVO01000003">
    <property type="protein sequence ID" value="ROH91172.1"/>
    <property type="molecule type" value="Genomic_DNA"/>
</dbReference>
<accession>A0A3N0VER9</accession>
<comment type="caution">
    <text evidence="2">The sequence shown here is derived from an EMBL/GenBank/DDBJ whole genome shotgun (WGS) entry which is preliminary data.</text>
</comment>
<dbReference type="GO" id="GO:0046819">
    <property type="term" value="P:protein secretion by the type V secretion system"/>
    <property type="evidence" value="ECO:0007669"/>
    <property type="project" value="TreeGrafter"/>
</dbReference>
<sequence>MLAPTRRAVGRQLDVQVQGRQLSLQLPADVDVDELRHSLLQSSSAEDALRRLPYLMVAAGYLSVRTYYLEQADGSLQVWLIPVPLTAVDGEAPMLDYFKPLAGSRRPLRASDLEPRRTLAGLHADRAGLRAGARLLPDGEELRMDLHSFPQGDRGKVRVAVGNPGNRYVGRRFVDLDVRMDTVSGAEFGLFWRESDRLFQGGNADYHEQGVSASLFRPQGLFSLGARRFDYRVRDPAGLLDGEQDYYELSWLAVPKANFRVRWTTELKLDLTQQSLYRNSDEQLLRQERYPSLSATLQRTATATVLGKRLDYDGSLLLRQGLGGDPTPAGASVLDYQLTRLGFGARWRLLPSLALETQLAGQWSDDRLPDAQLWALGGPQLVRAYYPGAALGDRGAYARLSSLWPLPAYKSLQLTPAVHVEWGRSDRENSPDGTLADFALSLDLRYRRSWSASLSSGLPFVERGDPRLLEGARAGLFFRLAADL</sequence>
<protein>
    <recommendedName>
        <fullName evidence="1">Haemolysin activator HlyB C-terminal domain-containing protein</fullName>
    </recommendedName>
</protein>
<dbReference type="InterPro" id="IPR051544">
    <property type="entry name" value="TPS_OM_transporter"/>
</dbReference>
<dbReference type="InParanoid" id="A0A3N0VER9"/>
<dbReference type="InterPro" id="IPR005565">
    <property type="entry name" value="Hemolysn_activator_HlyB_C"/>
</dbReference>
<name>A0A3N0VER9_9GAMM</name>
<evidence type="ECO:0000313" key="3">
    <source>
        <dbReference type="Proteomes" id="UP000282106"/>
    </source>
</evidence>
<dbReference type="Proteomes" id="UP000282106">
    <property type="component" value="Unassembled WGS sequence"/>
</dbReference>
<proteinExistence type="predicted"/>
<dbReference type="Gene3D" id="2.40.160.50">
    <property type="entry name" value="membrane protein fhac: a member of the omp85/tpsb transporter family"/>
    <property type="match status" value="1"/>
</dbReference>
<dbReference type="PANTHER" id="PTHR34597:SF3">
    <property type="entry name" value="OUTER MEMBRANE TRANSPORTER CDIB"/>
    <property type="match status" value="1"/>
</dbReference>
<gene>
    <name evidence="2" type="ORF">ED208_09470</name>
</gene>
<feature type="domain" description="Haemolysin activator HlyB C-terminal" evidence="1">
    <location>
        <begin position="155"/>
        <end position="438"/>
    </location>
</feature>
<dbReference type="Pfam" id="PF03865">
    <property type="entry name" value="ShlB"/>
    <property type="match status" value="1"/>
</dbReference>
<evidence type="ECO:0000259" key="1">
    <source>
        <dbReference type="Pfam" id="PF03865"/>
    </source>
</evidence>
<dbReference type="GO" id="GO:0008320">
    <property type="term" value="F:protein transmembrane transporter activity"/>
    <property type="evidence" value="ECO:0007669"/>
    <property type="project" value="TreeGrafter"/>
</dbReference>
<organism evidence="2 3">
    <name type="scientific">Stagnimonas aquatica</name>
    <dbReference type="NCBI Taxonomy" id="2689987"/>
    <lineage>
        <taxon>Bacteria</taxon>
        <taxon>Pseudomonadati</taxon>
        <taxon>Pseudomonadota</taxon>
        <taxon>Gammaproteobacteria</taxon>
        <taxon>Nevskiales</taxon>
        <taxon>Nevskiaceae</taxon>
        <taxon>Stagnimonas</taxon>
    </lineage>
</organism>
<dbReference type="RefSeq" id="WP_123211627.1">
    <property type="nucleotide sequence ID" value="NZ_RJVO01000003.1"/>
</dbReference>
<evidence type="ECO:0000313" key="2">
    <source>
        <dbReference type="EMBL" id="ROH91172.1"/>
    </source>
</evidence>